<comment type="caution">
    <text evidence="10">Lacks conserved residue(s) required for the propagation of feature annotation.</text>
</comment>
<keyword evidence="5" id="KW-1133">Transmembrane helix</keyword>
<dbReference type="FunFam" id="3.10.250.10:FF:000001">
    <property type="entry name" value="Lysyl oxidase 4 isoform X1"/>
    <property type="match status" value="2"/>
</dbReference>
<evidence type="ECO:0000256" key="4">
    <source>
        <dbReference type="ARBA" id="ARBA00022737"/>
    </source>
</evidence>
<feature type="disulfide bond" evidence="10">
    <location>
        <begin position="70"/>
        <end position="131"/>
    </location>
</feature>
<keyword evidence="9" id="KW-0325">Glycoprotein</keyword>
<dbReference type="OrthoDB" id="547291at2759"/>
<dbReference type="PANTHER" id="PTHR45817">
    <property type="entry name" value="LYSYL OXIDASE-LIKE-RELATED"/>
    <property type="match status" value="1"/>
</dbReference>
<dbReference type="PRINTS" id="PR00258">
    <property type="entry name" value="SPERACTRCPTR"/>
</dbReference>
<dbReference type="PROSITE" id="PS50287">
    <property type="entry name" value="SRCR_2"/>
    <property type="match status" value="4"/>
</dbReference>
<evidence type="ECO:0000256" key="11">
    <source>
        <dbReference type="SAM" id="MobiDB-lite"/>
    </source>
</evidence>
<dbReference type="PROSITE" id="PS51257">
    <property type="entry name" value="PROKAR_LIPOPROTEIN"/>
    <property type="match status" value="1"/>
</dbReference>
<evidence type="ECO:0000256" key="6">
    <source>
        <dbReference type="ARBA" id="ARBA00023136"/>
    </source>
</evidence>
<keyword evidence="3 12" id="KW-0732">Signal</keyword>
<dbReference type="InterPro" id="IPR001190">
    <property type="entry name" value="SRCR"/>
</dbReference>
<organism evidence="14 15">
    <name type="scientific">Holothuria leucospilota</name>
    <name type="common">Black long sea cucumber</name>
    <name type="synonym">Mertensiothuria leucospilota</name>
    <dbReference type="NCBI Taxonomy" id="206669"/>
    <lineage>
        <taxon>Eukaryota</taxon>
        <taxon>Metazoa</taxon>
        <taxon>Echinodermata</taxon>
        <taxon>Eleutherozoa</taxon>
        <taxon>Echinozoa</taxon>
        <taxon>Holothuroidea</taxon>
        <taxon>Aspidochirotacea</taxon>
        <taxon>Aspidochirotida</taxon>
        <taxon>Holothuriidae</taxon>
        <taxon>Holothuria</taxon>
    </lineage>
</organism>
<evidence type="ECO:0000259" key="13">
    <source>
        <dbReference type="PROSITE" id="PS50287"/>
    </source>
</evidence>
<evidence type="ECO:0000256" key="2">
    <source>
        <dbReference type="ARBA" id="ARBA00022692"/>
    </source>
</evidence>
<dbReference type="Pfam" id="PF01186">
    <property type="entry name" value="Lysyl_oxidase"/>
    <property type="match status" value="1"/>
</dbReference>
<feature type="disulfide bond" evidence="10">
    <location>
        <begin position="474"/>
        <end position="484"/>
    </location>
</feature>
<evidence type="ECO:0000313" key="15">
    <source>
        <dbReference type="Proteomes" id="UP001152320"/>
    </source>
</evidence>
<gene>
    <name evidence="14" type="ORF">HOLleu_32907</name>
</gene>
<feature type="domain" description="SRCR" evidence="13">
    <location>
        <begin position="294"/>
        <end position="394"/>
    </location>
</feature>
<dbReference type="InterPro" id="IPR001695">
    <property type="entry name" value="Lysyl_oxidase"/>
</dbReference>
<evidence type="ECO:0000256" key="5">
    <source>
        <dbReference type="ARBA" id="ARBA00022989"/>
    </source>
</evidence>
<keyword evidence="7 10" id="KW-1015">Disulfide bond</keyword>
<keyword evidence="15" id="KW-1185">Reference proteome</keyword>
<name>A0A9Q1BGY2_HOLLE</name>
<accession>A0A9Q1BGY2</accession>
<feature type="domain" description="SRCR" evidence="13">
    <location>
        <begin position="30"/>
        <end position="132"/>
    </location>
</feature>
<feature type="disulfide bond" evidence="10">
    <location>
        <begin position="319"/>
        <end position="383"/>
    </location>
</feature>
<keyword evidence="2" id="KW-0812">Transmembrane</keyword>
<keyword evidence="8" id="KW-0675">Receptor</keyword>
<keyword evidence="4" id="KW-0677">Repeat</keyword>
<comment type="subcellular location">
    <subcellularLocation>
        <location evidence="1">Membrane</location>
        <topology evidence="1">Single-pass membrane protein</topology>
    </subcellularLocation>
</comment>
<protein>
    <submittedName>
        <fullName evidence="14">Lysyl oxidase-like 4</fullName>
    </submittedName>
</protein>
<evidence type="ECO:0000256" key="12">
    <source>
        <dbReference type="SAM" id="SignalP"/>
    </source>
</evidence>
<dbReference type="InterPro" id="IPR050912">
    <property type="entry name" value="LOX-like_protein"/>
</dbReference>
<dbReference type="PANTHER" id="PTHR45817:SF4">
    <property type="entry name" value="LYSYL OXIDASE-LIKE-RELATED"/>
    <property type="match status" value="1"/>
</dbReference>
<dbReference type="Pfam" id="PF00530">
    <property type="entry name" value="SRCR"/>
    <property type="match status" value="4"/>
</dbReference>
<evidence type="ECO:0000256" key="9">
    <source>
        <dbReference type="ARBA" id="ARBA00023180"/>
    </source>
</evidence>
<dbReference type="InterPro" id="IPR036772">
    <property type="entry name" value="SRCR-like_dom_sf"/>
</dbReference>
<evidence type="ECO:0000256" key="7">
    <source>
        <dbReference type="ARBA" id="ARBA00023157"/>
    </source>
</evidence>
<feature type="domain" description="SRCR" evidence="13">
    <location>
        <begin position="404"/>
        <end position="508"/>
    </location>
</feature>
<dbReference type="PROSITE" id="PS00420">
    <property type="entry name" value="SRCR_1"/>
    <property type="match status" value="1"/>
</dbReference>
<feature type="disulfide bond" evidence="10">
    <location>
        <begin position="101"/>
        <end position="111"/>
    </location>
</feature>
<dbReference type="GO" id="GO:0005615">
    <property type="term" value="C:extracellular space"/>
    <property type="evidence" value="ECO:0007669"/>
    <property type="project" value="TreeGrafter"/>
</dbReference>
<feature type="disulfide bond" evidence="10">
    <location>
        <begin position="332"/>
        <end position="393"/>
    </location>
</feature>
<comment type="caution">
    <text evidence="14">The sequence shown here is derived from an EMBL/GenBank/DDBJ whole genome shotgun (WGS) entry which is preliminary data.</text>
</comment>
<reference evidence="14" key="1">
    <citation type="submission" date="2021-10" db="EMBL/GenBank/DDBJ databases">
        <title>Tropical sea cucumber genome reveals ecological adaptation and Cuvierian tubules defense mechanism.</title>
        <authorList>
            <person name="Chen T."/>
        </authorList>
    </citation>
    <scope>NUCLEOTIDE SEQUENCE</scope>
    <source>
        <strain evidence="14">Nanhai2018</strain>
        <tissue evidence="14">Muscle</tissue>
    </source>
</reference>
<evidence type="ECO:0000256" key="8">
    <source>
        <dbReference type="ARBA" id="ARBA00023170"/>
    </source>
</evidence>
<dbReference type="SUPFAM" id="SSF56487">
    <property type="entry name" value="SRCR-like"/>
    <property type="match status" value="4"/>
</dbReference>
<evidence type="ECO:0000256" key="10">
    <source>
        <dbReference type="PROSITE-ProRule" id="PRU00196"/>
    </source>
</evidence>
<feature type="chain" id="PRO_5040184169" evidence="12">
    <location>
        <begin position="23"/>
        <end position="711"/>
    </location>
</feature>
<keyword evidence="6" id="KW-0472">Membrane</keyword>
<feature type="signal peptide" evidence="12">
    <location>
        <begin position="1"/>
        <end position="22"/>
    </location>
</feature>
<feature type="disulfide bond" evidence="10">
    <location>
        <begin position="226"/>
        <end position="236"/>
    </location>
</feature>
<dbReference type="PRINTS" id="PR00074">
    <property type="entry name" value="LYSYLOXIDASE"/>
</dbReference>
<feature type="domain" description="SRCR" evidence="13">
    <location>
        <begin position="153"/>
        <end position="258"/>
    </location>
</feature>
<dbReference type="EMBL" id="JAIZAY010000017">
    <property type="protein sequence ID" value="KAJ8025368.1"/>
    <property type="molecule type" value="Genomic_DNA"/>
</dbReference>
<evidence type="ECO:0000313" key="14">
    <source>
        <dbReference type="EMBL" id="KAJ8025368.1"/>
    </source>
</evidence>
<dbReference type="FunFam" id="3.10.250.10:FF:000007">
    <property type="entry name" value="Soluble scavenger receptor cysteine-rich domain-containing protein SSC5D"/>
    <property type="match status" value="1"/>
</dbReference>
<feature type="disulfide bond" evidence="10">
    <location>
        <begin position="57"/>
        <end position="121"/>
    </location>
</feature>
<dbReference type="GO" id="GO:0004720">
    <property type="term" value="F:protein-lysine 6-oxidase activity"/>
    <property type="evidence" value="ECO:0007669"/>
    <property type="project" value="TreeGrafter"/>
</dbReference>
<evidence type="ECO:0000256" key="3">
    <source>
        <dbReference type="ARBA" id="ARBA00022729"/>
    </source>
</evidence>
<proteinExistence type="predicted"/>
<sequence>MARLYVLLLVVLCACMAHGGRRKPPRNFRLRLVNGPSEYEGRLEASLGSDVLWGTICDDGFTKTAANVACRELGFVRAETFYFSAYYGRGSDPILLDNVVCYGNESSLWDCQHNGPAIHDCTHSEDISIKCNSLTIKEMERIAKQERQMSWKFRINDRFDHHHPHSKGVVEAFMDGRWRTICSDGWDMDDGRVACGQAGFPDVITVTPTEKIFHRKKSMLLRDFQCTGKETALGECWVHEIPSYKRCKSSKAAYVQCLRGTFVIDTPGFPSDLPADHPRASASRPPPSENHPRIRFKAGKAFGEGRVEVFYRRQWGTVCSRGFSKESGNVLCREMGFGTVREIINNGSMGQGVGPIWLWDMRCRGNEATIFDCPHGRFNGSDCIHANDLGIICNAPDLGVRDKIELVDGRYELDGRILMLADDHWGTICGDGWDIIDASVACRQLGLGYATAAPPSTHYLRPTSAPIIITEMQCDGTEKSLQDCKYKSMVGNETCTCDSDHRAGIVCTNALPDVILDLYTLQSSIWLQDYPEAALVCAKEEGCLSSVPTPNHRLRRLLRFSSAIMNRGTAPFKPFLSRGDWEWHACHMHFHSMDVFSHYDITSLSGEKVAEGHKASFCLEDGYCDSGAKKFFTCNGEQGISPNCVDLYRNDIDCQWIDVTSVQPGRYILKIDVNPDLYVAESDYSNNEIICDLIYNGHTIYTRNCRYTNDE</sequence>
<feature type="region of interest" description="Disordered" evidence="11">
    <location>
        <begin position="273"/>
        <end position="292"/>
    </location>
</feature>
<dbReference type="GO" id="GO:0005507">
    <property type="term" value="F:copper ion binding"/>
    <property type="evidence" value="ECO:0007669"/>
    <property type="project" value="InterPro"/>
</dbReference>
<dbReference type="AlphaFoldDB" id="A0A9Q1BGY2"/>
<dbReference type="SMART" id="SM00202">
    <property type="entry name" value="SR"/>
    <property type="match status" value="4"/>
</dbReference>
<dbReference type="FunFam" id="3.10.250.10:FF:000016">
    <property type="entry name" value="Scavenger receptor cysteine-rich protein type 12"/>
    <property type="match status" value="1"/>
</dbReference>
<evidence type="ECO:0000256" key="1">
    <source>
        <dbReference type="ARBA" id="ARBA00004167"/>
    </source>
</evidence>
<dbReference type="Gene3D" id="3.10.250.10">
    <property type="entry name" value="SRCR-like domain"/>
    <property type="match status" value="4"/>
</dbReference>
<feature type="disulfide bond" evidence="10">
    <location>
        <begin position="363"/>
        <end position="373"/>
    </location>
</feature>
<dbReference type="Proteomes" id="UP001152320">
    <property type="component" value="Chromosome 17"/>
</dbReference>
<dbReference type="GO" id="GO:0016020">
    <property type="term" value="C:membrane"/>
    <property type="evidence" value="ECO:0007669"/>
    <property type="project" value="UniProtKB-SubCell"/>
</dbReference>